<feature type="region of interest" description="Disordered" evidence="1">
    <location>
        <begin position="63"/>
        <end position="163"/>
    </location>
</feature>
<protein>
    <submittedName>
        <fullName evidence="2">Uncharacterized protein</fullName>
    </submittedName>
</protein>
<evidence type="ECO:0000313" key="3">
    <source>
        <dbReference type="Proteomes" id="UP000784294"/>
    </source>
</evidence>
<comment type="caution">
    <text evidence="2">The sequence shown here is derived from an EMBL/GenBank/DDBJ whole genome shotgun (WGS) entry which is preliminary data.</text>
</comment>
<organism evidence="2 3">
    <name type="scientific">Protopolystoma xenopodis</name>
    <dbReference type="NCBI Taxonomy" id="117903"/>
    <lineage>
        <taxon>Eukaryota</taxon>
        <taxon>Metazoa</taxon>
        <taxon>Spiralia</taxon>
        <taxon>Lophotrochozoa</taxon>
        <taxon>Platyhelminthes</taxon>
        <taxon>Monogenea</taxon>
        <taxon>Polyopisthocotylea</taxon>
        <taxon>Polystomatidea</taxon>
        <taxon>Polystomatidae</taxon>
        <taxon>Protopolystoma</taxon>
    </lineage>
</organism>
<feature type="compositionally biased region" description="Polar residues" evidence="1">
    <location>
        <begin position="118"/>
        <end position="130"/>
    </location>
</feature>
<keyword evidence="3" id="KW-1185">Reference proteome</keyword>
<accession>A0A448WBC8</accession>
<evidence type="ECO:0000313" key="2">
    <source>
        <dbReference type="EMBL" id="VEL07562.1"/>
    </source>
</evidence>
<feature type="compositionally biased region" description="Basic residues" evidence="1">
    <location>
        <begin position="101"/>
        <end position="110"/>
    </location>
</feature>
<dbReference type="AlphaFoldDB" id="A0A448WBC8"/>
<reference evidence="2" key="1">
    <citation type="submission" date="2018-11" db="EMBL/GenBank/DDBJ databases">
        <authorList>
            <consortium name="Pathogen Informatics"/>
        </authorList>
    </citation>
    <scope>NUCLEOTIDE SEQUENCE</scope>
</reference>
<proteinExistence type="predicted"/>
<gene>
    <name evidence="2" type="ORF">PXEA_LOCUS1002</name>
</gene>
<dbReference type="Proteomes" id="UP000784294">
    <property type="component" value="Unassembled WGS sequence"/>
</dbReference>
<dbReference type="EMBL" id="CAAALY010001992">
    <property type="protein sequence ID" value="VEL07562.1"/>
    <property type="molecule type" value="Genomic_DNA"/>
</dbReference>
<feature type="compositionally biased region" description="Low complexity" evidence="1">
    <location>
        <begin position="83"/>
        <end position="96"/>
    </location>
</feature>
<sequence length="163" mass="18413">MTLKICFYFSYHASDHTCLSDSASSSIDEVRLSRTLLPKPRYRPYPAEETEIAASVGEHSLLHPRGTFEARGRPRALCRPMASTSDPEGSSESISSALRMLVHHQHRQKNRPPDYSHQMWSQEAASNPLQAFSREAQVDWPQSTQRVGREASHIKASPQSEHM</sequence>
<name>A0A448WBC8_9PLAT</name>
<evidence type="ECO:0000256" key="1">
    <source>
        <dbReference type="SAM" id="MobiDB-lite"/>
    </source>
</evidence>